<dbReference type="EMBL" id="NHRY01000115">
    <property type="protein sequence ID" value="PPQ34307.1"/>
    <property type="molecule type" value="Genomic_DNA"/>
</dbReference>
<dbReference type="Pfam" id="PF13358">
    <property type="entry name" value="DDE_3"/>
    <property type="match status" value="1"/>
</dbReference>
<evidence type="ECO:0000313" key="2">
    <source>
        <dbReference type="EMBL" id="PPQ34307.1"/>
    </source>
</evidence>
<dbReference type="InterPro" id="IPR038717">
    <property type="entry name" value="Tc1-like_DDE_dom"/>
</dbReference>
<dbReference type="Proteomes" id="UP000239724">
    <property type="component" value="Unassembled WGS sequence"/>
</dbReference>
<dbReference type="Gene3D" id="3.30.420.10">
    <property type="entry name" value="Ribonuclease H-like superfamily/Ribonuclease H"/>
    <property type="match status" value="1"/>
</dbReference>
<accession>A0A2S6NI72</accession>
<evidence type="ECO:0000313" key="3">
    <source>
        <dbReference type="Proteomes" id="UP000239724"/>
    </source>
</evidence>
<dbReference type="GO" id="GO:0003676">
    <property type="term" value="F:nucleic acid binding"/>
    <property type="evidence" value="ECO:0007669"/>
    <property type="project" value="InterPro"/>
</dbReference>
<protein>
    <recommendedName>
        <fullName evidence="1">Tc1-like transposase DDE domain-containing protein</fullName>
    </recommendedName>
</protein>
<organism evidence="2 3">
    <name type="scientific">Rhodopila globiformis</name>
    <name type="common">Rhodopseudomonas globiformis</name>
    <dbReference type="NCBI Taxonomy" id="1071"/>
    <lineage>
        <taxon>Bacteria</taxon>
        <taxon>Pseudomonadati</taxon>
        <taxon>Pseudomonadota</taxon>
        <taxon>Alphaproteobacteria</taxon>
        <taxon>Acetobacterales</taxon>
        <taxon>Acetobacteraceae</taxon>
        <taxon>Rhodopila</taxon>
    </lineage>
</organism>
<comment type="caution">
    <text evidence="2">The sequence shown here is derived from an EMBL/GenBank/DDBJ whole genome shotgun (WGS) entry which is preliminary data.</text>
</comment>
<proteinExistence type="predicted"/>
<dbReference type="InterPro" id="IPR036397">
    <property type="entry name" value="RNaseH_sf"/>
</dbReference>
<dbReference type="AlphaFoldDB" id="A0A2S6NI72"/>
<dbReference type="RefSeq" id="WP_104519005.1">
    <property type="nucleotide sequence ID" value="NZ_NHRY01000115.1"/>
</dbReference>
<name>A0A2S6NI72_RHOGL</name>
<reference evidence="2 3" key="1">
    <citation type="journal article" date="2018" name="Arch. Microbiol.">
        <title>New insights into the metabolic potential of the phototrophic purple bacterium Rhodopila globiformis DSM 161(T) from its draft genome sequence and evidence for a vanadium-dependent nitrogenase.</title>
        <authorList>
            <person name="Imhoff J.F."/>
            <person name="Rahn T."/>
            <person name="Kunzel S."/>
            <person name="Neulinger S.C."/>
        </authorList>
    </citation>
    <scope>NUCLEOTIDE SEQUENCE [LARGE SCALE GENOMIC DNA]</scope>
    <source>
        <strain evidence="2 3">DSM 161</strain>
    </source>
</reference>
<keyword evidence="3" id="KW-1185">Reference proteome</keyword>
<gene>
    <name evidence="2" type="ORF">CCS01_11530</name>
</gene>
<dbReference type="OrthoDB" id="7238295at2"/>
<evidence type="ECO:0000259" key="1">
    <source>
        <dbReference type="Pfam" id="PF13358"/>
    </source>
</evidence>
<feature type="domain" description="Tc1-like transposase DDE" evidence="1">
    <location>
        <begin position="25"/>
        <end position="115"/>
    </location>
</feature>
<sequence length="146" mass="16445">MTTATSYAAASIQAENADPARGFAQLTEGALNVLIFLTFLRRLIKDAPCKVFLIVDNLRVHRAKAVAAWLEAHKDRIEVFYLPPYAPDYNPDEFMHNDLKQGLARRRIPKDRAALKAGLQSHMHSLQKRPAKVQAFFQAPTVRYAA</sequence>